<dbReference type="UniPathway" id="UPA00189">
    <property type="reaction ID" value="UER00296"/>
</dbReference>
<dbReference type="InterPro" id="IPR014729">
    <property type="entry name" value="Rossmann-like_a/b/a_fold"/>
</dbReference>
<dbReference type="AlphaFoldDB" id="A0A382BVV5"/>
<dbReference type="GO" id="GO:0005524">
    <property type="term" value="F:ATP binding"/>
    <property type="evidence" value="ECO:0007669"/>
    <property type="project" value="UniProtKB-KW"/>
</dbReference>
<comment type="pathway">
    <text evidence="1">Purine metabolism; GMP biosynthesis; GMP from XMP (L-Gln route): step 1/1.</text>
</comment>
<dbReference type="Gene3D" id="3.40.50.620">
    <property type="entry name" value="HUPs"/>
    <property type="match status" value="1"/>
</dbReference>
<keyword evidence="7" id="KW-0067">ATP-binding</keyword>
<evidence type="ECO:0000313" key="9">
    <source>
        <dbReference type="EMBL" id="SVB17641.1"/>
    </source>
</evidence>
<dbReference type="InterPro" id="IPR025777">
    <property type="entry name" value="GMPS_ATP_PPase_dom"/>
</dbReference>
<accession>A0A382BVV5</accession>
<evidence type="ECO:0000259" key="8">
    <source>
        <dbReference type="PROSITE" id="PS51553"/>
    </source>
</evidence>
<evidence type="ECO:0000256" key="2">
    <source>
        <dbReference type="ARBA" id="ARBA00012746"/>
    </source>
</evidence>
<feature type="domain" description="GMPS ATP-PPase" evidence="8">
    <location>
        <begin position="1"/>
        <end position="62"/>
    </location>
</feature>
<dbReference type="SUPFAM" id="SSF52402">
    <property type="entry name" value="Adenine nucleotide alpha hydrolases-like"/>
    <property type="match status" value="1"/>
</dbReference>
<dbReference type="SUPFAM" id="SSF54810">
    <property type="entry name" value="GMP synthetase C-terminal dimerisation domain"/>
    <property type="match status" value="1"/>
</dbReference>
<keyword evidence="5" id="KW-0332">GMP biosynthesis</keyword>
<dbReference type="EMBL" id="UINC01031497">
    <property type="protein sequence ID" value="SVB17641.1"/>
    <property type="molecule type" value="Genomic_DNA"/>
</dbReference>
<dbReference type="GO" id="GO:0003921">
    <property type="term" value="F:GMP synthase activity"/>
    <property type="evidence" value="ECO:0007669"/>
    <property type="project" value="InterPro"/>
</dbReference>
<evidence type="ECO:0000256" key="6">
    <source>
        <dbReference type="ARBA" id="ARBA00022755"/>
    </source>
</evidence>
<gene>
    <name evidence="9" type="ORF">METZ01_LOCUS170495</name>
</gene>
<evidence type="ECO:0000256" key="3">
    <source>
        <dbReference type="ARBA" id="ARBA00022598"/>
    </source>
</evidence>
<dbReference type="CDD" id="cd01997">
    <property type="entry name" value="GMP_synthase_C"/>
    <property type="match status" value="1"/>
</dbReference>
<dbReference type="Gene3D" id="3.30.300.10">
    <property type="match status" value="1"/>
</dbReference>
<dbReference type="PANTHER" id="PTHR11922">
    <property type="entry name" value="GMP SYNTHASE-RELATED"/>
    <property type="match status" value="1"/>
</dbReference>
<dbReference type="FunFam" id="3.30.300.10:FF:000002">
    <property type="entry name" value="GMP synthase [glutamine-hydrolyzing]"/>
    <property type="match status" value="1"/>
</dbReference>
<feature type="non-terminal residue" evidence="9">
    <location>
        <position position="1"/>
    </location>
</feature>
<keyword evidence="4" id="KW-0547">Nucleotide-binding</keyword>
<organism evidence="9">
    <name type="scientific">marine metagenome</name>
    <dbReference type="NCBI Taxonomy" id="408172"/>
    <lineage>
        <taxon>unclassified sequences</taxon>
        <taxon>metagenomes</taxon>
        <taxon>ecological metagenomes</taxon>
    </lineage>
</organism>
<keyword evidence="3" id="KW-0436">Ligase</keyword>
<dbReference type="PANTHER" id="PTHR11922:SF2">
    <property type="entry name" value="GMP SYNTHASE [GLUTAMINE-HYDROLYZING]"/>
    <property type="match status" value="1"/>
</dbReference>
<dbReference type="EC" id="6.3.5.2" evidence="2"/>
<reference evidence="9" key="1">
    <citation type="submission" date="2018-05" db="EMBL/GenBank/DDBJ databases">
        <authorList>
            <person name="Lanie J.A."/>
            <person name="Ng W.-L."/>
            <person name="Kazmierczak K.M."/>
            <person name="Andrzejewski T.M."/>
            <person name="Davidsen T.M."/>
            <person name="Wayne K.J."/>
            <person name="Tettelin H."/>
            <person name="Glass J.I."/>
            <person name="Rusch D."/>
            <person name="Podicherti R."/>
            <person name="Tsui H.-C.T."/>
            <person name="Winkler M.E."/>
        </authorList>
    </citation>
    <scope>NUCLEOTIDE SEQUENCE</scope>
</reference>
<evidence type="ECO:0000256" key="4">
    <source>
        <dbReference type="ARBA" id="ARBA00022741"/>
    </source>
</evidence>
<protein>
    <recommendedName>
        <fullName evidence="2">GMP synthase (glutamine-hydrolyzing)</fullName>
        <ecNumber evidence="2">6.3.5.2</ecNumber>
    </recommendedName>
</protein>
<dbReference type="PROSITE" id="PS51553">
    <property type="entry name" value="GMPS_ATP_PPASE"/>
    <property type="match status" value="1"/>
</dbReference>
<sequence length="187" mass="20709">PDVIESASAETGAAAKIKTHHNVGGLPAAMKLSLVEPLRYLFKDEVRDVGLALGLPEEIVLRQPFPGPGLAIRIIGEVTPEKLEVLRACDWIVMDEIKDANLYRQLWQSFAVLTDTRSVGVMGDHRTYGYLAAIRAVTSEDAMTADWARLPYEVLAKISNRIVNEVPEVNRVVYDITSKPPGTIEWE</sequence>
<evidence type="ECO:0000256" key="7">
    <source>
        <dbReference type="ARBA" id="ARBA00022840"/>
    </source>
</evidence>
<name>A0A382BVV5_9ZZZZ</name>
<dbReference type="InterPro" id="IPR001674">
    <property type="entry name" value="GMP_synth_C"/>
</dbReference>
<proteinExistence type="predicted"/>
<keyword evidence="6" id="KW-0658">Purine biosynthesis</keyword>
<evidence type="ECO:0000256" key="1">
    <source>
        <dbReference type="ARBA" id="ARBA00005153"/>
    </source>
</evidence>
<dbReference type="Pfam" id="PF00958">
    <property type="entry name" value="GMP_synt_C"/>
    <property type="match status" value="1"/>
</dbReference>
<dbReference type="GO" id="GO:0005829">
    <property type="term" value="C:cytosol"/>
    <property type="evidence" value="ECO:0007669"/>
    <property type="project" value="TreeGrafter"/>
</dbReference>
<evidence type="ECO:0000256" key="5">
    <source>
        <dbReference type="ARBA" id="ARBA00022749"/>
    </source>
</evidence>